<dbReference type="PROSITE" id="PS51257">
    <property type="entry name" value="PROKAR_LIPOPROTEIN"/>
    <property type="match status" value="1"/>
</dbReference>
<organism evidence="1 2">
    <name type="scientific">Geothermobacter ehrlichii</name>
    <dbReference type="NCBI Taxonomy" id="213224"/>
    <lineage>
        <taxon>Bacteria</taxon>
        <taxon>Pseudomonadati</taxon>
        <taxon>Thermodesulfobacteriota</taxon>
        <taxon>Desulfuromonadia</taxon>
        <taxon>Desulfuromonadales</taxon>
        <taxon>Geothermobacteraceae</taxon>
        <taxon>Geothermobacter</taxon>
    </lineage>
</organism>
<gene>
    <name evidence="1" type="ORF">EDC39_11140</name>
</gene>
<keyword evidence="2" id="KW-1185">Reference proteome</keyword>
<name>A0A5D3WHS3_9BACT</name>
<dbReference type="EMBL" id="VNIB01000011">
    <property type="protein sequence ID" value="TYO97110.1"/>
    <property type="molecule type" value="Genomic_DNA"/>
</dbReference>
<dbReference type="OrthoDB" id="8527335at2"/>
<protein>
    <submittedName>
        <fullName evidence="1">Uncharacterized protein</fullName>
    </submittedName>
</protein>
<sequence length="107" mass="12109">MPRYQRFLLLVLLLAAALAGCIAAGFRQRQRADAAWLAPRRTLVRDLMLTDFAIWTEARYTRHPSQADFFTPFQDAPGALEHFPSGSMLAPPVAMPQTRILVRQAER</sequence>
<evidence type="ECO:0000313" key="1">
    <source>
        <dbReference type="EMBL" id="TYO97110.1"/>
    </source>
</evidence>
<dbReference type="AlphaFoldDB" id="A0A5D3WHS3"/>
<proteinExistence type="predicted"/>
<reference evidence="1 2" key="1">
    <citation type="submission" date="2019-07" db="EMBL/GenBank/DDBJ databases">
        <title>Genomic Encyclopedia of Type Strains, Phase IV (KMG-IV): sequencing the most valuable type-strain genomes for metagenomic binning, comparative biology and taxonomic classification.</title>
        <authorList>
            <person name="Goeker M."/>
        </authorList>
    </citation>
    <scope>NUCLEOTIDE SEQUENCE [LARGE SCALE GENOMIC DNA]</scope>
    <source>
        <strain evidence="1 2">SS015</strain>
    </source>
</reference>
<accession>A0A5D3WHS3</accession>
<comment type="caution">
    <text evidence="1">The sequence shown here is derived from an EMBL/GenBank/DDBJ whole genome shotgun (WGS) entry which is preliminary data.</text>
</comment>
<dbReference type="RefSeq" id="WP_148896503.1">
    <property type="nucleotide sequence ID" value="NZ_VNIB01000011.1"/>
</dbReference>
<evidence type="ECO:0000313" key="2">
    <source>
        <dbReference type="Proteomes" id="UP000324159"/>
    </source>
</evidence>
<dbReference type="Proteomes" id="UP000324159">
    <property type="component" value="Unassembled WGS sequence"/>
</dbReference>